<dbReference type="EMBL" id="MORL01000004">
    <property type="protein sequence ID" value="OIN59484.1"/>
    <property type="molecule type" value="Genomic_DNA"/>
</dbReference>
<sequence length="306" mass="35182">MQDEQKPKQSQPGKRDSAPKETRLIVTEDTELMVFLLAKLPHKNRNNIKSILRDRQVWINDQAVTQFNHPLKANQEVVVRWTKLGPERKYPGLTIIFEDEHLIIINKNEGILSMATNKGSERTAYSILYDHVKRDNPSNKIFIIHRLDRETSGLMMFAKSERVQKLVQETWGPTTKERIYLAAIEGKLDPPNGTHISYLHESKALIVYSHKNPEHGQEAITHYETVKSNSSYSLLKVTLETGRKNQIRVHMQDLGHPIVGDRKYGASADPIGRLGLHAWSLSFVHPITGQRLRFETPVPRRFMALF</sequence>
<evidence type="ECO:0000256" key="5">
    <source>
        <dbReference type="RuleBase" id="RU362028"/>
    </source>
</evidence>
<evidence type="ECO:0000259" key="7">
    <source>
        <dbReference type="Pfam" id="PF00849"/>
    </source>
</evidence>
<dbReference type="PROSITE" id="PS50889">
    <property type="entry name" value="S4"/>
    <property type="match status" value="1"/>
</dbReference>
<dbReference type="OrthoDB" id="9807829at2"/>
<dbReference type="CDD" id="cd02869">
    <property type="entry name" value="PseudoU_synth_RluA_like"/>
    <property type="match status" value="1"/>
</dbReference>
<dbReference type="GO" id="GO:0000455">
    <property type="term" value="P:enzyme-directed rRNA pseudouridine synthesis"/>
    <property type="evidence" value="ECO:0007669"/>
    <property type="project" value="TreeGrafter"/>
</dbReference>
<comment type="similarity">
    <text evidence="1 5">Belongs to the pseudouridine synthase RluA family.</text>
</comment>
<keyword evidence="2 5" id="KW-0413">Isomerase</keyword>
<dbReference type="Gene3D" id="3.30.2350.10">
    <property type="entry name" value="Pseudouridine synthase"/>
    <property type="match status" value="1"/>
</dbReference>
<dbReference type="InterPro" id="IPR020103">
    <property type="entry name" value="PsdUridine_synth_cat_dom_sf"/>
</dbReference>
<feature type="region of interest" description="Disordered" evidence="6">
    <location>
        <begin position="1"/>
        <end position="23"/>
    </location>
</feature>
<dbReference type="PANTHER" id="PTHR21600:SF44">
    <property type="entry name" value="RIBOSOMAL LARGE SUBUNIT PSEUDOURIDINE SYNTHASE D"/>
    <property type="match status" value="1"/>
</dbReference>
<keyword evidence="9" id="KW-1185">Reference proteome</keyword>
<feature type="domain" description="Pseudouridine synthase RsuA/RluA-like" evidence="7">
    <location>
        <begin position="101"/>
        <end position="252"/>
    </location>
</feature>
<reference evidence="8 9" key="1">
    <citation type="submission" date="2016-10" db="EMBL/GenBank/DDBJ databases">
        <title>Arsenicibacter rosenii gen. nov., sp. nov., an efficient arsenic-methylating bacterium isolated from an arsenic-contaminated paddy soil.</title>
        <authorList>
            <person name="Huang K."/>
        </authorList>
    </citation>
    <scope>NUCLEOTIDE SEQUENCE [LARGE SCALE GENOMIC DNA]</scope>
    <source>
        <strain evidence="8 9">SM-1</strain>
    </source>
</reference>
<protein>
    <recommendedName>
        <fullName evidence="5">Pseudouridine synthase</fullName>
        <ecNumber evidence="5">5.4.99.-</ecNumber>
    </recommendedName>
</protein>
<proteinExistence type="inferred from homology"/>
<evidence type="ECO:0000256" key="1">
    <source>
        <dbReference type="ARBA" id="ARBA00010876"/>
    </source>
</evidence>
<name>A0A1S2VL48_9BACT</name>
<evidence type="ECO:0000256" key="2">
    <source>
        <dbReference type="ARBA" id="ARBA00023235"/>
    </source>
</evidence>
<organism evidence="8 9">
    <name type="scientific">Arsenicibacter rosenii</name>
    <dbReference type="NCBI Taxonomy" id="1750698"/>
    <lineage>
        <taxon>Bacteria</taxon>
        <taxon>Pseudomonadati</taxon>
        <taxon>Bacteroidota</taxon>
        <taxon>Cytophagia</taxon>
        <taxon>Cytophagales</taxon>
        <taxon>Spirosomataceae</taxon>
        <taxon>Arsenicibacter</taxon>
    </lineage>
</organism>
<evidence type="ECO:0000313" key="8">
    <source>
        <dbReference type="EMBL" id="OIN59484.1"/>
    </source>
</evidence>
<feature type="active site" evidence="3">
    <location>
        <position position="148"/>
    </location>
</feature>
<dbReference type="InterPro" id="IPR006224">
    <property type="entry name" value="PsdUridine_synth_RluA-like_CS"/>
</dbReference>
<dbReference type="EC" id="5.4.99.-" evidence="5"/>
<evidence type="ECO:0000256" key="3">
    <source>
        <dbReference type="PIRSR" id="PIRSR606225-1"/>
    </source>
</evidence>
<dbReference type="Proteomes" id="UP000181790">
    <property type="component" value="Unassembled WGS sequence"/>
</dbReference>
<dbReference type="InterPro" id="IPR006225">
    <property type="entry name" value="PsdUridine_synth_RluC/D"/>
</dbReference>
<dbReference type="RefSeq" id="WP_071503167.1">
    <property type="nucleotide sequence ID" value="NZ_MORL01000004.1"/>
</dbReference>
<dbReference type="PROSITE" id="PS01129">
    <property type="entry name" value="PSI_RLU"/>
    <property type="match status" value="1"/>
</dbReference>
<evidence type="ECO:0000256" key="4">
    <source>
        <dbReference type="PROSITE-ProRule" id="PRU00182"/>
    </source>
</evidence>
<comment type="caution">
    <text evidence="8">The sequence shown here is derived from an EMBL/GenBank/DDBJ whole genome shotgun (WGS) entry which is preliminary data.</text>
</comment>
<gene>
    <name evidence="8" type="ORF">BLX24_10990</name>
</gene>
<dbReference type="SUPFAM" id="SSF55120">
    <property type="entry name" value="Pseudouridine synthase"/>
    <property type="match status" value="1"/>
</dbReference>
<comment type="function">
    <text evidence="5">Responsible for synthesis of pseudouridine from uracil.</text>
</comment>
<dbReference type="AlphaFoldDB" id="A0A1S2VL48"/>
<evidence type="ECO:0000313" key="9">
    <source>
        <dbReference type="Proteomes" id="UP000181790"/>
    </source>
</evidence>
<keyword evidence="4" id="KW-0694">RNA-binding</keyword>
<dbReference type="NCBIfam" id="TIGR00005">
    <property type="entry name" value="rluA_subfam"/>
    <property type="match status" value="1"/>
</dbReference>
<dbReference type="InterPro" id="IPR006145">
    <property type="entry name" value="PsdUridine_synth_RsuA/RluA"/>
</dbReference>
<dbReference type="GO" id="GO:0009982">
    <property type="term" value="F:pseudouridine synthase activity"/>
    <property type="evidence" value="ECO:0007669"/>
    <property type="project" value="InterPro"/>
</dbReference>
<dbReference type="GO" id="GO:0140098">
    <property type="term" value="F:catalytic activity, acting on RNA"/>
    <property type="evidence" value="ECO:0007669"/>
    <property type="project" value="UniProtKB-ARBA"/>
</dbReference>
<dbReference type="PANTHER" id="PTHR21600">
    <property type="entry name" value="MITOCHONDRIAL RNA PSEUDOURIDINE SYNTHASE"/>
    <property type="match status" value="1"/>
</dbReference>
<dbReference type="InterPro" id="IPR050188">
    <property type="entry name" value="RluA_PseudoU_synthase"/>
</dbReference>
<evidence type="ECO:0000256" key="6">
    <source>
        <dbReference type="SAM" id="MobiDB-lite"/>
    </source>
</evidence>
<dbReference type="Pfam" id="PF00849">
    <property type="entry name" value="PseudoU_synth_2"/>
    <property type="match status" value="1"/>
</dbReference>
<dbReference type="GO" id="GO:0003723">
    <property type="term" value="F:RNA binding"/>
    <property type="evidence" value="ECO:0007669"/>
    <property type="project" value="UniProtKB-KW"/>
</dbReference>
<accession>A0A1S2VL48</accession>
<comment type="catalytic activity">
    <reaction evidence="5">
        <text>a uridine in RNA = a pseudouridine in RNA</text>
        <dbReference type="Rhea" id="RHEA:48348"/>
        <dbReference type="Rhea" id="RHEA-COMP:12068"/>
        <dbReference type="Rhea" id="RHEA-COMP:12069"/>
        <dbReference type="ChEBI" id="CHEBI:65314"/>
        <dbReference type="ChEBI" id="CHEBI:65315"/>
    </reaction>
</comment>